<dbReference type="Proteomes" id="UP001139179">
    <property type="component" value="Unassembled WGS sequence"/>
</dbReference>
<dbReference type="PANTHER" id="PTHR30011:SF16">
    <property type="entry name" value="C2H2 FINGER DOMAIN TRANSCRIPTION FACTOR (EUROFUNG)-RELATED"/>
    <property type="match status" value="1"/>
</dbReference>
<comment type="similarity">
    <text evidence="5">Belongs to the NtaA/SnaA/DszA monooxygenase family.</text>
</comment>
<dbReference type="AlphaFoldDB" id="A0A9X2DRL5"/>
<evidence type="ECO:0000256" key="1">
    <source>
        <dbReference type="ARBA" id="ARBA00022630"/>
    </source>
</evidence>
<evidence type="ECO:0000259" key="7">
    <source>
        <dbReference type="Pfam" id="PF00296"/>
    </source>
</evidence>
<feature type="domain" description="Luciferase-like" evidence="7">
    <location>
        <begin position="29"/>
        <end position="384"/>
    </location>
</feature>
<dbReference type="InterPro" id="IPR051260">
    <property type="entry name" value="Diverse_substr_monoxygenases"/>
</dbReference>
<dbReference type="EMBL" id="JAMBOL010000022">
    <property type="protein sequence ID" value="MCM3715841.1"/>
    <property type="molecule type" value="Genomic_DNA"/>
</dbReference>
<evidence type="ECO:0000256" key="2">
    <source>
        <dbReference type="ARBA" id="ARBA00022643"/>
    </source>
</evidence>
<reference evidence="8" key="1">
    <citation type="submission" date="2022-05" db="EMBL/GenBank/DDBJ databases">
        <title>Comparative Genomics of Spacecraft Associated Microbes.</title>
        <authorList>
            <person name="Tran M.T."/>
            <person name="Wright A."/>
            <person name="Seuylemezian A."/>
            <person name="Eisen J."/>
            <person name="Coil D."/>
        </authorList>
    </citation>
    <scope>NUCLEOTIDE SEQUENCE</scope>
    <source>
        <strain evidence="8">214.1.1</strain>
    </source>
</reference>
<dbReference type="NCBIfam" id="TIGR03860">
    <property type="entry name" value="FMN_nitrolo"/>
    <property type="match status" value="1"/>
</dbReference>
<feature type="binding site" evidence="6">
    <location>
        <position position="158"/>
    </location>
    <ligand>
        <name>FMN</name>
        <dbReference type="ChEBI" id="CHEBI:58210"/>
    </ligand>
</feature>
<feature type="binding site" evidence="6">
    <location>
        <position position="104"/>
    </location>
    <ligand>
        <name>FMN</name>
        <dbReference type="ChEBI" id="CHEBI:58210"/>
    </ligand>
</feature>
<accession>A0A9X2DRL5</accession>
<dbReference type="GO" id="GO:0016705">
    <property type="term" value="F:oxidoreductase activity, acting on paired donors, with incorporation or reduction of molecular oxygen"/>
    <property type="evidence" value="ECO:0007669"/>
    <property type="project" value="InterPro"/>
</dbReference>
<feature type="binding site" evidence="6">
    <location>
        <position position="228"/>
    </location>
    <ligand>
        <name>FMN</name>
        <dbReference type="ChEBI" id="CHEBI:58210"/>
    </ligand>
</feature>
<keyword evidence="1 6" id="KW-0285">Flavoprotein</keyword>
<keyword evidence="3" id="KW-0560">Oxidoreductase</keyword>
<keyword evidence="4" id="KW-0503">Monooxygenase</keyword>
<protein>
    <submittedName>
        <fullName evidence="8">LLM class flavin-dependent oxidoreductase</fullName>
    </submittedName>
</protein>
<dbReference type="Gene3D" id="3.20.20.30">
    <property type="entry name" value="Luciferase-like domain"/>
    <property type="match status" value="1"/>
</dbReference>
<evidence type="ECO:0000256" key="3">
    <source>
        <dbReference type="ARBA" id="ARBA00023002"/>
    </source>
</evidence>
<evidence type="ECO:0000256" key="6">
    <source>
        <dbReference type="PIRSR" id="PIRSR000337-1"/>
    </source>
</evidence>
<dbReference type="RefSeq" id="WP_251224540.1">
    <property type="nucleotide sequence ID" value="NZ_JAMBOL010000022.1"/>
</dbReference>
<keyword evidence="9" id="KW-1185">Reference proteome</keyword>
<dbReference type="InterPro" id="IPR036661">
    <property type="entry name" value="Luciferase-like_sf"/>
</dbReference>
<dbReference type="GO" id="GO:0004497">
    <property type="term" value="F:monooxygenase activity"/>
    <property type="evidence" value="ECO:0007669"/>
    <property type="project" value="UniProtKB-KW"/>
</dbReference>
<dbReference type="InterPro" id="IPR016215">
    <property type="entry name" value="NTA_MOA"/>
</dbReference>
<sequence length="450" mass="50381">MTAHERSFHLGAFIWGVGHHGAAWRHPDTDLKGFTDFNFYKQIAEKAEAAKFDMIFFADRLAISDRYENRFDATLTFIPPVRLEPVSLLGALGAVTEKIGLAATASTSYNEPFTLARKFASLDHLTEGRIAWNIVTSTNDGEALNHNREQHFEHSERYARAKEFLEVVTSLWDSWEDDAIVLDQETPLFADPKKVHYLDHEGEWFQVRGPLNIPRPPQGHPIKIQAGSSPTGRDFAAASADVIFTAQPTLEKAQDFYQDIQQRLIKAGRPQGSLKIMPGVMPIIGSTPQEAKEKADYLEQLVDPIAGLALLSDSMNHDLSQYPLDGPLPPLTEIRGNQSRFKLVQALAEKEQLTLRDLGKRFGGTRSHRLLIGTPEEIAVNLQTWFLSEAADGFNIMPPYLPGGFTEFTDEVVPILQDLGLFRQDYHGSTLRDHLGLAKPANKFLQQKTV</sequence>
<feature type="binding site" evidence="6">
    <location>
        <position position="229"/>
    </location>
    <ligand>
        <name>FMN</name>
        <dbReference type="ChEBI" id="CHEBI:58210"/>
    </ligand>
</feature>
<feature type="binding site" evidence="6">
    <location>
        <position position="154"/>
    </location>
    <ligand>
        <name>FMN</name>
        <dbReference type="ChEBI" id="CHEBI:58210"/>
    </ligand>
</feature>
<dbReference type="SUPFAM" id="SSF51679">
    <property type="entry name" value="Bacterial luciferase-like"/>
    <property type="match status" value="1"/>
</dbReference>
<evidence type="ECO:0000256" key="5">
    <source>
        <dbReference type="ARBA" id="ARBA00033748"/>
    </source>
</evidence>
<keyword evidence="2 6" id="KW-0288">FMN</keyword>
<proteinExistence type="inferred from homology"/>
<evidence type="ECO:0000313" key="8">
    <source>
        <dbReference type="EMBL" id="MCM3715841.1"/>
    </source>
</evidence>
<dbReference type="Pfam" id="PF00296">
    <property type="entry name" value="Bac_luciferase"/>
    <property type="match status" value="1"/>
</dbReference>
<dbReference type="PIRSF" id="PIRSF000337">
    <property type="entry name" value="NTA_MOA"/>
    <property type="match status" value="1"/>
</dbReference>
<dbReference type="InterPro" id="IPR011251">
    <property type="entry name" value="Luciferase-like_dom"/>
</dbReference>
<evidence type="ECO:0000313" key="9">
    <source>
        <dbReference type="Proteomes" id="UP001139179"/>
    </source>
</evidence>
<gene>
    <name evidence="8" type="ORF">M3202_17430</name>
</gene>
<organism evidence="8 9">
    <name type="scientific">Halalkalibacter oceani</name>
    <dbReference type="NCBI Taxonomy" id="1653776"/>
    <lineage>
        <taxon>Bacteria</taxon>
        <taxon>Bacillati</taxon>
        <taxon>Bacillota</taxon>
        <taxon>Bacilli</taxon>
        <taxon>Bacillales</taxon>
        <taxon>Bacillaceae</taxon>
        <taxon>Halalkalibacter</taxon>
    </lineage>
</organism>
<comment type="caution">
    <text evidence="8">The sequence shown here is derived from an EMBL/GenBank/DDBJ whole genome shotgun (WGS) entry which is preliminary data.</text>
</comment>
<evidence type="ECO:0000256" key="4">
    <source>
        <dbReference type="ARBA" id="ARBA00023033"/>
    </source>
</evidence>
<name>A0A9X2DRL5_9BACI</name>
<feature type="binding site" evidence="6">
    <location>
        <position position="59"/>
    </location>
    <ligand>
        <name>FMN</name>
        <dbReference type="ChEBI" id="CHEBI:58210"/>
    </ligand>
</feature>
<dbReference type="CDD" id="cd01095">
    <property type="entry name" value="Nitrilotriacetate_monoxgenase"/>
    <property type="match status" value="1"/>
</dbReference>
<dbReference type="PANTHER" id="PTHR30011">
    <property type="entry name" value="ALKANESULFONATE MONOOXYGENASE-RELATED"/>
    <property type="match status" value="1"/>
</dbReference>